<dbReference type="SUPFAM" id="SSF51735">
    <property type="entry name" value="NAD(P)-binding Rossmann-fold domains"/>
    <property type="match status" value="1"/>
</dbReference>
<proteinExistence type="inferred from homology"/>
<organism evidence="7 8">
    <name type="scientific">Lecanosticta acicola</name>
    <dbReference type="NCBI Taxonomy" id="111012"/>
    <lineage>
        <taxon>Eukaryota</taxon>
        <taxon>Fungi</taxon>
        <taxon>Dikarya</taxon>
        <taxon>Ascomycota</taxon>
        <taxon>Pezizomycotina</taxon>
        <taxon>Dothideomycetes</taxon>
        <taxon>Dothideomycetidae</taxon>
        <taxon>Mycosphaerellales</taxon>
        <taxon>Mycosphaerellaceae</taxon>
        <taxon>Lecanosticta</taxon>
    </lineage>
</organism>
<sequence>MTEKQLADQVVIVTGGASGIGQCAVNCLRAHGARVASFDITDTATSEDSDLLLVKCDVSLEGQVENAVALVAAQWERIDMLVNCAGILDRFAGVGNTATEDWRRCFAVNVEGPMFLTRACMPYFLRQETKGRIVNFCSTASIRGAACGAAYTASKHALLGLSRSTAWMYAKEGVKCNALLIGPTEGTNITNTGREPDKFGFERVQPYGGLLPALLQANDIMPHLLHLLTAPGVNGAELAVDHGFTTA</sequence>
<evidence type="ECO:0000256" key="2">
    <source>
        <dbReference type="ARBA" id="ARBA00022857"/>
    </source>
</evidence>
<dbReference type="EMBL" id="CAVMBE010000099">
    <property type="protein sequence ID" value="CAK4034004.1"/>
    <property type="molecule type" value="Genomic_DNA"/>
</dbReference>
<evidence type="ECO:0000313" key="8">
    <source>
        <dbReference type="Proteomes" id="UP001296104"/>
    </source>
</evidence>
<gene>
    <name evidence="7" type="ORF">LECACI_7A009162</name>
</gene>
<evidence type="ECO:0000313" key="7">
    <source>
        <dbReference type="EMBL" id="CAK4034004.1"/>
    </source>
</evidence>
<evidence type="ECO:0000256" key="4">
    <source>
        <dbReference type="ARBA" id="ARBA00023027"/>
    </source>
</evidence>
<feature type="domain" description="Ketoreductase" evidence="6">
    <location>
        <begin position="9"/>
        <end position="173"/>
    </location>
</feature>
<keyword evidence="3" id="KW-0560">Oxidoreductase</keyword>
<name>A0AAI8Z7L9_9PEZI</name>
<dbReference type="PRINTS" id="PR00081">
    <property type="entry name" value="GDHRDH"/>
</dbReference>
<dbReference type="PRINTS" id="PR00080">
    <property type="entry name" value="SDRFAMILY"/>
</dbReference>
<keyword evidence="8" id="KW-1185">Reference proteome</keyword>
<evidence type="ECO:0000256" key="3">
    <source>
        <dbReference type="ARBA" id="ARBA00023002"/>
    </source>
</evidence>
<dbReference type="Pfam" id="PF00106">
    <property type="entry name" value="adh_short"/>
    <property type="match status" value="1"/>
</dbReference>
<evidence type="ECO:0000256" key="5">
    <source>
        <dbReference type="RuleBase" id="RU000363"/>
    </source>
</evidence>
<dbReference type="InterPro" id="IPR036291">
    <property type="entry name" value="NAD(P)-bd_dom_sf"/>
</dbReference>
<dbReference type="Proteomes" id="UP001296104">
    <property type="component" value="Unassembled WGS sequence"/>
</dbReference>
<protein>
    <submittedName>
        <fullName evidence="7">Secoisolariciresinol dehydrogenase</fullName>
    </submittedName>
</protein>
<evidence type="ECO:0000256" key="1">
    <source>
        <dbReference type="ARBA" id="ARBA00006484"/>
    </source>
</evidence>
<dbReference type="InterPro" id="IPR057326">
    <property type="entry name" value="KR_dom"/>
</dbReference>
<dbReference type="InterPro" id="IPR002347">
    <property type="entry name" value="SDR_fam"/>
</dbReference>
<keyword evidence="4" id="KW-0520">NAD</keyword>
<dbReference type="PROSITE" id="PS00061">
    <property type="entry name" value="ADH_SHORT"/>
    <property type="match status" value="1"/>
</dbReference>
<dbReference type="CDD" id="cd05233">
    <property type="entry name" value="SDR_c"/>
    <property type="match status" value="1"/>
</dbReference>
<evidence type="ECO:0000259" key="6">
    <source>
        <dbReference type="SMART" id="SM00822"/>
    </source>
</evidence>
<dbReference type="Gene3D" id="3.40.50.720">
    <property type="entry name" value="NAD(P)-binding Rossmann-like Domain"/>
    <property type="match status" value="1"/>
</dbReference>
<reference evidence="7" key="1">
    <citation type="submission" date="2023-11" db="EMBL/GenBank/DDBJ databases">
        <authorList>
            <person name="Alioto T."/>
            <person name="Alioto T."/>
            <person name="Gomez Garrido J."/>
        </authorList>
    </citation>
    <scope>NUCLEOTIDE SEQUENCE</scope>
</reference>
<accession>A0AAI8Z7L9</accession>
<dbReference type="GO" id="GO:0016491">
    <property type="term" value="F:oxidoreductase activity"/>
    <property type="evidence" value="ECO:0007669"/>
    <property type="project" value="UniProtKB-KW"/>
</dbReference>
<dbReference type="SMART" id="SM00822">
    <property type="entry name" value="PKS_KR"/>
    <property type="match status" value="1"/>
</dbReference>
<dbReference type="PANTHER" id="PTHR24321:SF8">
    <property type="entry name" value="ESTRADIOL 17-BETA-DEHYDROGENASE 8-RELATED"/>
    <property type="match status" value="1"/>
</dbReference>
<comment type="similarity">
    <text evidence="1 5">Belongs to the short-chain dehydrogenases/reductases (SDR) family.</text>
</comment>
<dbReference type="AlphaFoldDB" id="A0AAI8Z7L9"/>
<comment type="caution">
    <text evidence="7">The sequence shown here is derived from an EMBL/GenBank/DDBJ whole genome shotgun (WGS) entry which is preliminary data.</text>
</comment>
<dbReference type="InterPro" id="IPR020904">
    <property type="entry name" value="Sc_DH/Rdtase_CS"/>
</dbReference>
<keyword evidence="2" id="KW-0521">NADP</keyword>
<dbReference type="PANTHER" id="PTHR24321">
    <property type="entry name" value="DEHYDROGENASES, SHORT CHAIN"/>
    <property type="match status" value="1"/>
</dbReference>